<dbReference type="PANTHER" id="PTHR11521:SF1">
    <property type="entry name" value="TROPONIN T, SKELETAL MUSCLE"/>
    <property type="match status" value="1"/>
</dbReference>
<evidence type="ECO:0000313" key="7">
    <source>
        <dbReference type="Proteomes" id="UP000030742"/>
    </source>
</evidence>
<feature type="compositionally biased region" description="Basic and acidic residues" evidence="5">
    <location>
        <begin position="76"/>
        <end position="107"/>
    </location>
</feature>
<dbReference type="SUPFAM" id="SSF90250">
    <property type="entry name" value="Troponin coil-coiled subunits"/>
    <property type="match status" value="2"/>
</dbReference>
<feature type="region of interest" description="Disordered" evidence="5">
    <location>
        <begin position="607"/>
        <end position="685"/>
    </location>
</feature>
<feature type="region of interest" description="Disordered" evidence="5">
    <location>
        <begin position="544"/>
        <end position="571"/>
    </location>
</feature>
<feature type="coiled-coil region" evidence="4">
    <location>
        <begin position="517"/>
        <end position="544"/>
    </location>
</feature>
<feature type="region of interest" description="Disordered" evidence="5">
    <location>
        <begin position="294"/>
        <end position="355"/>
    </location>
</feature>
<protein>
    <recommendedName>
        <fullName evidence="8">Troponin T</fullName>
    </recommendedName>
</protein>
<dbReference type="GO" id="GO:0045214">
    <property type="term" value="P:sarcomere organization"/>
    <property type="evidence" value="ECO:0007669"/>
    <property type="project" value="UniProtKB-ARBA"/>
</dbReference>
<dbReference type="InterPro" id="IPR038077">
    <property type="entry name" value="Troponin_sf"/>
</dbReference>
<organism evidence="6 7">
    <name type="scientific">Dendroctonus ponderosae</name>
    <name type="common">Mountain pine beetle</name>
    <dbReference type="NCBI Taxonomy" id="77166"/>
    <lineage>
        <taxon>Eukaryota</taxon>
        <taxon>Metazoa</taxon>
        <taxon>Ecdysozoa</taxon>
        <taxon>Arthropoda</taxon>
        <taxon>Hexapoda</taxon>
        <taxon>Insecta</taxon>
        <taxon>Pterygota</taxon>
        <taxon>Neoptera</taxon>
        <taxon>Endopterygota</taxon>
        <taxon>Coleoptera</taxon>
        <taxon>Polyphaga</taxon>
        <taxon>Cucujiformia</taxon>
        <taxon>Curculionidae</taxon>
        <taxon>Scolytinae</taxon>
        <taxon>Dendroctonus</taxon>
    </lineage>
</organism>
<keyword evidence="3" id="KW-0514">Muscle protein</keyword>
<reference evidence="6 7" key="1">
    <citation type="journal article" date="2013" name="Genome Biol.">
        <title>Draft genome of the mountain pine beetle, Dendroctonus ponderosae Hopkins, a major forest pest.</title>
        <authorList>
            <person name="Keeling C.I."/>
            <person name="Yuen M.M."/>
            <person name="Liao N.Y."/>
            <person name="Docking T.R."/>
            <person name="Chan S.K."/>
            <person name="Taylor G.A."/>
            <person name="Palmquist D.L."/>
            <person name="Jackman S.D."/>
            <person name="Nguyen A."/>
            <person name="Li M."/>
            <person name="Henderson H."/>
            <person name="Janes J.K."/>
            <person name="Zhao Y."/>
            <person name="Pandoh P."/>
            <person name="Moore R."/>
            <person name="Sperling F.A."/>
            <person name="Huber D.P."/>
            <person name="Birol I."/>
            <person name="Jones S.J."/>
            <person name="Bohlmann J."/>
        </authorList>
    </citation>
    <scope>NUCLEOTIDE SEQUENCE</scope>
</reference>
<feature type="compositionally biased region" description="Basic and acidic residues" evidence="5">
    <location>
        <begin position="346"/>
        <end position="355"/>
    </location>
</feature>
<feature type="compositionally biased region" description="Acidic residues" evidence="5">
    <location>
        <begin position="658"/>
        <end position="685"/>
    </location>
</feature>
<dbReference type="EMBL" id="KB632201">
    <property type="protein sequence ID" value="ERL90049.1"/>
    <property type="molecule type" value="Genomic_DNA"/>
</dbReference>
<keyword evidence="4" id="KW-0175">Coiled coil</keyword>
<dbReference type="GO" id="GO:0006936">
    <property type="term" value="P:muscle contraction"/>
    <property type="evidence" value="ECO:0007669"/>
    <property type="project" value="TreeGrafter"/>
</dbReference>
<comment type="similarity">
    <text evidence="2">Belongs to the troponin T family.</text>
</comment>
<feature type="compositionally biased region" description="Basic and acidic residues" evidence="5">
    <location>
        <begin position="55"/>
        <end position="69"/>
    </location>
</feature>
<evidence type="ECO:0000256" key="4">
    <source>
        <dbReference type="SAM" id="Coils"/>
    </source>
</evidence>
<dbReference type="GO" id="GO:0005861">
    <property type="term" value="C:troponin complex"/>
    <property type="evidence" value="ECO:0007669"/>
    <property type="project" value="InterPro"/>
</dbReference>
<accession>U4U814</accession>
<feature type="compositionally biased region" description="Basic and acidic residues" evidence="5">
    <location>
        <begin position="619"/>
        <end position="629"/>
    </location>
</feature>
<gene>
    <name evidence="6" type="ORF">D910_07407</name>
</gene>
<sequence length="685" mass="81687">MSDDEEVYSEEEEEEEEVIETEQPSGDPEFIKKQDQKRSDLDEQLREYIQEWRKQRAKEEDELKRLKEKQAKRKVTRAEEEKKLAERKKQEEERRQREIEEKKQKDIEEKRLRLEEAEKKRQAMLQAMNAANKKGPNFTVTKKDPNAANLSPAQIERNKTKEQLEEEKKISLSIRIKPLSIDGLGVEKLREKAAELWQAIVKLETEKYDLEERQKRQDYDLKELKERQKQQLRHKALKKGLDPEALTGKYPPKIQVASKYERRVDTRSYGDKKKLFEGGYEDIVKETNEKNWKEKFGQFDSRQKTRLPKWFGERPGKKTGDPESPEGEEEKQNNMEEEEGDTGDPEFIKKQEQKRSELDEQLREYIAEWRLVRVKEQVELKKLKEKQAKRKIARADEEKATAERKKQEEERRVKEIEEKKIKDAEDKKQRLIDAEKKRQAMMAALKEQHKNKTTNFVIRKKALAASLTDAEMERTKTKEQLEEEKKIALSIRIKPLALDGLAIDKLKEKATELWDIIVKLETEKYDLEERMKRQEYDLKELKERQRQQLRHRALKKGLDPEALTGPHPPKIQLASKYERRVDIRSFDERQRLFQGLEKTWKERMQEFMTRPRRRLPRWCGERPGKKPGDPETPEGEEETAKGDEIEVEDTVAVQPKEEIEEEDLEEEEVEVDEEEDDDDDDEDEE</sequence>
<evidence type="ECO:0000256" key="1">
    <source>
        <dbReference type="ARBA" id="ARBA00003363"/>
    </source>
</evidence>
<feature type="region of interest" description="Disordered" evidence="5">
    <location>
        <begin position="55"/>
        <end position="107"/>
    </location>
</feature>
<evidence type="ECO:0000256" key="5">
    <source>
        <dbReference type="SAM" id="MobiDB-lite"/>
    </source>
</evidence>
<dbReference type="GO" id="GO:0006937">
    <property type="term" value="P:regulation of muscle contraction"/>
    <property type="evidence" value="ECO:0007669"/>
    <property type="project" value="InterPro"/>
</dbReference>
<feature type="region of interest" description="Disordered" evidence="5">
    <location>
        <begin position="384"/>
        <end position="412"/>
    </location>
</feature>
<dbReference type="InterPro" id="IPR001978">
    <property type="entry name" value="Troponin"/>
</dbReference>
<evidence type="ECO:0000256" key="3">
    <source>
        <dbReference type="ARBA" id="ARBA00023179"/>
    </source>
</evidence>
<feature type="compositionally biased region" description="Basic and acidic residues" evidence="5">
    <location>
        <begin position="393"/>
        <end position="412"/>
    </location>
</feature>
<feature type="region of interest" description="Disordered" evidence="5">
    <location>
        <begin position="227"/>
        <end position="266"/>
    </location>
</feature>
<feature type="compositionally biased region" description="Acidic residues" evidence="5">
    <location>
        <begin position="323"/>
        <end position="344"/>
    </location>
</feature>
<dbReference type="Gene3D" id="1.20.5.350">
    <property type="match status" value="2"/>
</dbReference>
<proteinExistence type="inferred from homology"/>
<comment type="function">
    <text evidence="1">Troponin T is the tropomyosin-binding subunit of troponin, the thin filament regulatory complex which confers calcium-sensitivity to striated muscle actomyosin ATPase activity.</text>
</comment>
<evidence type="ECO:0000313" key="6">
    <source>
        <dbReference type="EMBL" id="ERL90049.1"/>
    </source>
</evidence>
<feature type="compositionally biased region" description="Acidic residues" evidence="5">
    <location>
        <begin position="1"/>
        <end position="20"/>
    </location>
</feature>
<dbReference type="OrthoDB" id="330499at2759"/>
<feature type="region of interest" description="Disordered" evidence="5">
    <location>
        <begin position="1"/>
        <end position="40"/>
    </location>
</feature>
<evidence type="ECO:0008006" key="8">
    <source>
        <dbReference type="Google" id="ProtNLM"/>
    </source>
</evidence>
<feature type="compositionally biased region" description="Basic and acidic residues" evidence="5">
    <location>
        <begin position="29"/>
        <end position="40"/>
    </location>
</feature>
<evidence type="ECO:0000256" key="2">
    <source>
        <dbReference type="ARBA" id="ARBA00008330"/>
    </source>
</evidence>
<dbReference type="Proteomes" id="UP000030742">
    <property type="component" value="Unassembled WGS sequence"/>
</dbReference>
<dbReference type="GO" id="GO:0005523">
    <property type="term" value="F:tropomyosin binding"/>
    <property type="evidence" value="ECO:0007669"/>
    <property type="project" value="TreeGrafter"/>
</dbReference>
<dbReference type="Pfam" id="PF00992">
    <property type="entry name" value="Troponin"/>
    <property type="match status" value="2"/>
</dbReference>
<dbReference type="STRING" id="77166.U4U814"/>
<dbReference type="FunFam" id="1.20.5.350:FF:000003">
    <property type="entry name" value="Troponin T isoform 5"/>
    <property type="match status" value="2"/>
</dbReference>
<dbReference type="InterPro" id="IPR027707">
    <property type="entry name" value="TNNT"/>
</dbReference>
<feature type="compositionally biased region" description="Basic and acidic residues" evidence="5">
    <location>
        <begin position="311"/>
        <end position="321"/>
    </location>
</feature>
<feature type="region of interest" description="Disordered" evidence="5">
    <location>
        <begin position="130"/>
        <end position="164"/>
    </location>
</feature>
<dbReference type="AlphaFoldDB" id="U4U814"/>
<dbReference type="PANTHER" id="PTHR11521">
    <property type="entry name" value="TROPONIN T"/>
    <property type="match status" value="1"/>
</dbReference>
<name>U4U814_DENPD</name>
<feature type="compositionally biased region" description="Basic and acidic residues" evidence="5">
    <location>
        <begin position="294"/>
        <end position="303"/>
    </location>
</feature>